<reference evidence="1" key="1">
    <citation type="submission" date="2024-08" db="EMBL/GenBank/DDBJ databases">
        <authorList>
            <person name="Yu S.T."/>
        </authorList>
    </citation>
    <scope>NUCLEOTIDE SEQUENCE</scope>
    <source>
        <strain evidence="1">R33</strain>
        <plasmid evidence="1">unnamed1</plasmid>
    </source>
</reference>
<dbReference type="AlphaFoldDB" id="A0AB39YIR7"/>
<dbReference type="RefSeq" id="WP_369780669.1">
    <property type="nucleotide sequence ID" value="NZ_CP165728.1"/>
</dbReference>
<name>A0AB39YIR7_9ACTN</name>
<organism evidence="1">
    <name type="scientific">Streptomyces sp. R33</name>
    <dbReference type="NCBI Taxonomy" id="3238629"/>
    <lineage>
        <taxon>Bacteria</taxon>
        <taxon>Bacillati</taxon>
        <taxon>Actinomycetota</taxon>
        <taxon>Actinomycetes</taxon>
        <taxon>Kitasatosporales</taxon>
        <taxon>Streptomycetaceae</taxon>
        <taxon>Streptomyces</taxon>
    </lineage>
</organism>
<gene>
    <name evidence="1" type="ORF">AB5J51_41910</name>
</gene>
<protein>
    <submittedName>
        <fullName evidence="1">Uncharacterized protein</fullName>
    </submittedName>
</protein>
<sequence>MECAQRAETGVLTARQADLDYGRQIRNGMAHGKTTHAVMPPATAVPMVTTSFTVVSELCAAPTK</sequence>
<evidence type="ECO:0000313" key="1">
    <source>
        <dbReference type="EMBL" id="XDV69475.1"/>
    </source>
</evidence>
<dbReference type="EMBL" id="CP165728">
    <property type="protein sequence ID" value="XDV69475.1"/>
    <property type="molecule type" value="Genomic_DNA"/>
</dbReference>
<proteinExistence type="predicted"/>
<geneLocation type="plasmid" evidence="1">
    <name>unnamed1</name>
</geneLocation>
<accession>A0AB39YIR7</accession>
<keyword evidence="1" id="KW-0614">Plasmid</keyword>